<dbReference type="EMBL" id="MN739200">
    <property type="protein sequence ID" value="QHS93200.1"/>
    <property type="molecule type" value="Genomic_DNA"/>
</dbReference>
<name>A0A6C0BMD9_9ZZZZ</name>
<proteinExistence type="predicted"/>
<protein>
    <submittedName>
        <fullName evidence="1">Uncharacterized protein</fullName>
    </submittedName>
</protein>
<reference evidence="1" key="1">
    <citation type="journal article" date="2020" name="Nature">
        <title>Giant virus diversity and host interactions through global metagenomics.</title>
        <authorList>
            <person name="Schulz F."/>
            <person name="Roux S."/>
            <person name="Paez-Espino D."/>
            <person name="Jungbluth S."/>
            <person name="Walsh D.A."/>
            <person name="Denef V.J."/>
            <person name="McMahon K.D."/>
            <person name="Konstantinidis K.T."/>
            <person name="Eloe-Fadrosh E.A."/>
            <person name="Kyrpides N.C."/>
            <person name="Woyke T."/>
        </authorList>
    </citation>
    <scope>NUCLEOTIDE SEQUENCE</scope>
    <source>
        <strain evidence="1">GVMAG-M-3300017651-5</strain>
    </source>
</reference>
<organism evidence="1">
    <name type="scientific">viral metagenome</name>
    <dbReference type="NCBI Taxonomy" id="1070528"/>
    <lineage>
        <taxon>unclassified sequences</taxon>
        <taxon>metagenomes</taxon>
        <taxon>organismal metagenomes</taxon>
    </lineage>
</organism>
<sequence length="284" mass="31159">MSSEVSTHIERLIKVCISTLDKHSGLAILSEKEVAMSAGVNSYYALFTTTRAQRHNDFISVFNQHANALSADAHNLLSQTDVYVCPQDGCVLDISNIYRTACFIRSSIESRITNFTPDVLKTVPEVLYADAILLHLYRIGSSTQQPPVKDTFDHLINVTTDKIKNYGRKTQQPSQRQGEPLEILNDTTMIKTIIGYATDLLSNSGITPDANSEGITEKVQAVLQNSAVTDTINKVGKDMETGGVNPQSMIDTIIGLFKNEDFRRDLGISNGLPITQDASTSQSS</sequence>
<accession>A0A6C0BMD9</accession>
<dbReference type="AlphaFoldDB" id="A0A6C0BMD9"/>
<evidence type="ECO:0000313" key="1">
    <source>
        <dbReference type="EMBL" id="QHS93200.1"/>
    </source>
</evidence>